<dbReference type="AlphaFoldDB" id="A0A914X0S0"/>
<sequence>MEKTTHSRPNWPTCSAVRSEDSGAPTTNHLCTARRTAPRRHTHTSTHRIKGAPRPARTCCVTDTSATPSTPPISATSTKATPATQSILTTTTPATPSASAILTNPSNSGNCSFWLTLAEQQLSGFHCINDISNTIDNIDITHPNTPCASTHVLNYLSHAVDRHQSDTVEVRGASVQHALTPAATPELAEQPARPGGFIRALIGRFSLVDCTCTADVDSYHSIASHTSNDPSQSSITIISQGSIMLLVVVCSISSMRLVQSVQWCAPRLTRQSSGSVKFVDIPNCHCSCERCGHHGCPSNPHVLFVDRSEFIAAASRATNSPLFFRPITPTPPALTFSTERGPSQMRGAEGDIASAIER</sequence>
<evidence type="ECO:0000313" key="2">
    <source>
        <dbReference type="Proteomes" id="UP000887566"/>
    </source>
</evidence>
<protein>
    <submittedName>
        <fullName evidence="3">Uncharacterized protein</fullName>
    </submittedName>
</protein>
<keyword evidence="2" id="KW-1185">Reference proteome</keyword>
<name>A0A914X0S0_9BILA</name>
<dbReference type="Proteomes" id="UP000887566">
    <property type="component" value="Unplaced"/>
</dbReference>
<evidence type="ECO:0000256" key="1">
    <source>
        <dbReference type="SAM" id="MobiDB-lite"/>
    </source>
</evidence>
<evidence type="ECO:0000313" key="3">
    <source>
        <dbReference type="WBParaSite" id="PSAMB.scaffold5543size11437.g26816.t1"/>
    </source>
</evidence>
<feature type="region of interest" description="Disordered" evidence="1">
    <location>
        <begin position="338"/>
        <end position="358"/>
    </location>
</feature>
<reference evidence="3" key="1">
    <citation type="submission" date="2022-11" db="UniProtKB">
        <authorList>
            <consortium name="WormBaseParasite"/>
        </authorList>
    </citation>
    <scope>IDENTIFICATION</scope>
</reference>
<dbReference type="WBParaSite" id="PSAMB.scaffold5543size11437.g26816.t1">
    <property type="protein sequence ID" value="PSAMB.scaffold5543size11437.g26816.t1"/>
    <property type="gene ID" value="PSAMB.scaffold5543size11437.g26816"/>
</dbReference>
<organism evidence="2 3">
    <name type="scientific">Plectus sambesii</name>
    <dbReference type="NCBI Taxonomy" id="2011161"/>
    <lineage>
        <taxon>Eukaryota</taxon>
        <taxon>Metazoa</taxon>
        <taxon>Ecdysozoa</taxon>
        <taxon>Nematoda</taxon>
        <taxon>Chromadorea</taxon>
        <taxon>Plectida</taxon>
        <taxon>Plectina</taxon>
        <taxon>Plectoidea</taxon>
        <taxon>Plectidae</taxon>
        <taxon>Plectus</taxon>
    </lineage>
</organism>
<feature type="compositionally biased region" description="Low complexity" evidence="1">
    <location>
        <begin position="62"/>
        <end position="83"/>
    </location>
</feature>
<feature type="region of interest" description="Disordered" evidence="1">
    <location>
        <begin position="1"/>
        <end position="83"/>
    </location>
</feature>
<proteinExistence type="predicted"/>
<accession>A0A914X0S0</accession>
<feature type="compositionally biased region" description="Basic residues" evidence="1">
    <location>
        <begin position="36"/>
        <end position="51"/>
    </location>
</feature>